<reference evidence="2 3" key="1">
    <citation type="submission" date="2024-03" db="EMBL/GenBank/DDBJ databases">
        <title>Sequence of Lycoming College Course Isolates.</title>
        <authorList>
            <person name="Plotts O."/>
            <person name="Newman J."/>
        </authorList>
    </citation>
    <scope>NUCLEOTIDE SEQUENCE [LARGE SCALE GENOMIC DNA]</scope>
    <source>
        <strain evidence="2 3">CJB-3</strain>
    </source>
</reference>
<organism evidence="2 3">
    <name type="scientific">Pedobacter panaciterrae</name>
    <dbReference type="NCBI Taxonomy" id="363849"/>
    <lineage>
        <taxon>Bacteria</taxon>
        <taxon>Pseudomonadati</taxon>
        <taxon>Bacteroidota</taxon>
        <taxon>Sphingobacteriia</taxon>
        <taxon>Sphingobacteriales</taxon>
        <taxon>Sphingobacteriaceae</taxon>
        <taxon>Pedobacter</taxon>
    </lineage>
</organism>
<dbReference type="InterPro" id="IPR036378">
    <property type="entry name" value="FAS1_dom_sf"/>
</dbReference>
<evidence type="ECO:0008006" key="4">
    <source>
        <dbReference type="Google" id="ProtNLM"/>
    </source>
</evidence>
<evidence type="ECO:0000256" key="1">
    <source>
        <dbReference type="SAM" id="SignalP"/>
    </source>
</evidence>
<gene>
    <name evidence="2" type="ORF">WAE58_14730</name>
</gene>
<feature type="chain" id="PRO_5047064002" description="Fasciclin domain-containing protein" evidence="1">
    <location>
        <begin position="25"/>
        <end position="230"/>
    </location>
</feature>
<dbReference type="EMBL" id="JBBEUB010000004">
    <property type="protein sequence ID" value="MEJ2903697.1"/>
    <property type="molecule type" value="Genomic_DNA"/>
</dbReference>
<evidence type="ECO:0000313" key="2">
    <source>
        <dbReference type="EMBL" id="MEJ2903697.1"/>
    </source>
</evidence>
<name>A0ABU8NN99_9SPHI</name>
<dbReference type="Gene3D" id="2.30.180.10">
    <property type="entry name" value="FAS1 domain"/>
    <property type="match status" value="1"/>
</dbReference>
<keyword evidence="1" id="KW-0732">Signal</keyword>
<dbReference type="Proteomes" id="UP001378956">
    <property type="component" value="Unassembled WGS sequence"/>
</dbReference>
<comment type="caution">
    <text evidence="2">The sequence shown here is derived from an EMBL/GenBank/DDBJ whole genome shotgun (WGS) entry which is preliminary data.</text>
</comment>
<protein>
    <recommendedName>
        <fullName evidence="4">Fasciclin domain-containing protein</fullName>
    </recommendedName>
</protein>
<proteinExistence type="predicted"/>
<keyword evidence="3" id="KW-1185">Reference proteome</keyword>
<accession>A0ABU8NN99</accession>
<dbReference type="PROSITE" id="PS51257">
    <property type="entry name" value="PROKAR_LIPOPROTEIN"/>
    <property type="match status" value="1"/>
</dbReference>
<dbReference type="RefSeq" id="WP_288883243.1">
    <property type="nucleotide sequence ID" value="NZ_CBFGNQ010000010.1"/>
</dbReference>
<sequence>MKNLFRNILTVATVATLISGCSLAGLDLQENYDRVPHTVDPKIYKSTWQYLKDRSRGANSEARIFDRMMEAIEYSGIDTNEYKKPNRTFILLNNGAVTGTNFWGTYKINNKVATKWDDYPKEFVKNYLLYLIVEGQHDHFTIPALQTIEGNTLAPKGYWNQLPVGITSTSVFLPNPNSIMTIKVLNSSPSNTSDYPIVLNEVLNVRTSSIQATNGSIHVIGGVLTTSIPE</sequence>
<feature type="signal peptide" evidence="1">
    <location>
        <begin position="1"/>
        <end position="24"/>
    </location>
</feature>
<evidence type="ECO:0000313" key="3">
    <source>
        <dbReference type="Proteomes" id="UP001378956"/>
    </source>
</evidence>